<evidence type="ECO:0000313" key="2">
    <source>
        <dbReference type="EMBL" id="KAL3515151.1"/>
    </source>
</evidence>
<dbReference type="EMBL" id="JBJUIK010000010">
    <property type="protein sequence ID" value="KAL3515151.1"/>
    <property type="molecule type" value="Genomic_DNA"/>
</dbReference>
<protein>
    <submittedName>
        <fullName evidence="2">Uncharacterized protein</fullName>
    </submittedName>
</protein>
<dbReference type="Proteomes" id="UP001630127">
    <property type="component" value="Unassembled WGS sequence"/>
</dbReference>
<feature type="region of interest" description="Disordered" evidence="1">
    <location>
        <begin position="128"/>
        <end position="154"/>
    </location>
</feature>
<evidence type="ECO:0000256" key="1">
    <source>
        <dbReference type="SAM" id="MobiDB-lite"/>
    </source>
</evidence>
<feature type="compositionally biased region" description="Polar residues" evidence="1">
    <location>
        <begin position="208"/>
        <end position="220"/>
    </location>
</feature>
<gene>
    <name evidence="2" type="ORF">ACH5RR_022053</name>
</gene>
<feature type="region of interest" description="Disordered" evidence="1">
    <location>
        <begin position="201"/>
        <end position="220"/>
    </location>
</feature>
<evidence type="ECO:0000313" key="3">
    <source>
        <dbReference type="Proteomes" id="UP001630127"/>
    </source>
</evidence>
<comment type="caution">
    <text evidence="2">The sequence shown here is derived from an EMBL/GenBank/DDBJ whole genome shotgun (WGS) entry which is preliminary data.</text>
</comment>
<feature type="compositionally biased region" description="Basic and acidic residues" evidence="1">
    <location>
        <begin position="137"/>
        <end position="149"/>
    </location>
</feature>
<name>A0ABD2Z6P7_9GENT</name>
<proteinExistence type="predicted"/>
<dbReference type="AlphaFoldDB" id="A0ABD2Z6P7"/>
<reference evidence="2 3" key="1">
    <citation type="submission" date="2024-11" db="EMBL/GenBank/DDBJ databases">
        <title>A near-complete genome assembly of Cinchona calisaya.</title>
        <authorList>
            <person name="Lian D.C."/>
            <person name="Zhao X.W."/>
            <person name="Wei L."/>
        </authorList>
    </citation>
    <scope>NUCLEOTIDE SEQUENCE [LARGE SCALE GENOMIC DNA]</scope>
    <source>
        <tissue evidence="2">Nenye</tissue>
    </source>
</reference>
<organism evidence="2 3">
    <name type="scientific">Cinchona calisaya</name>
    <dbReference type="NCBI Taxonomy" id="153742"/>
    <lineage>
        <taxon>Eukaryota</taxon>
        <taxon>Viridiplantae</taxon>
        <taxon>Streptophyta</taxon>
        <taxon>Embryophyta</taxon>
        <taxon>Tracheophyta</taxon>
        <taxon>Spermatophyta</taxon>
        <taxon>Magnoliopsida</taxon>
        <taxon>eudicotyledons</taxon>
        <taxon>Gunneridae</taxon>
        <taxon>Pentapetalae</taxon>
        <taxon>asterids</taxon>
        <taxon>lamiids</taxon>
        <taxon>Gentianales</taxon>
        <taxon>Rubiaceae</taxon>
        <taxon>Cinchonoideae</taxon>
        <taxon>Cinchoneae</taxon>
        <taxon>Cinchona</taxon>
    </lineage>
</organism>
<keyword evidence="3" id="KW-1185">Reference proteome</keyword>
<accession>A0ABD2Z6P7</accession>
<sequence>MDCMVKYIQAKLDNNVSKIPCPALNCAQFFDPHALSNSSGPESSGIVGRGVPGVTILLVLRDLASLFIAVVDHLLWDWGGCFWGGILPYCLCYSDARVILDGVSCAFFSVAMYASQLMAMREQQLHNSAELASTRGNESRISSHLEGGKQPRFHSGSYLRISRGVEASIGRTDSKIVNSLEPILMAEEGGSEGIPTILSGKLWAQAPKESTGQSQTSSQD</sequence>